<name>A0A0P7EF05_9GAMM</name>
<dbReference type="PIRSF" id="PIRSF000714">
    <property type="entry name" value="HIT"/>
    <property type="match status" value="1"/>
</dbReference>
<protein>
    <submittedName>
        <fullName evidence="3">Histidine triad (HIT) protein</fullName>
    </submittedName>
</protein>
<dbReference type="RefSeq" id="WP_054552587.1">
    <property type="nucleotide sequence ID" value="NZ_LJTC01000005.1"/>
</dbReference>
<dbReference type="PATRIC" id="fig|570156.3.peg.2755"/>
<feature type="domain" description="HIT" evidence="2">
    <location>
        <begin position="7"/>
        <end position="109"/>
    </location>
</feature>
<reference evidence="3 4" key="1">
    <citation type="submission" date="2015-09" db="EMBL/GenBank/DDBJ databases">
        <title>Draft Genome Sequence of Pseudoalteromonas lipolytica UCD-48B.</title>
        <authorList>
            <person name="Krusor M."/>
            <person name="Coil D.A."/>
            <person name="Lang J.M."/>
            <person name="Eisen J.A."/>
            <person name="Alexiev A."/>
        </authorList>
    </citation>
    <scope>NUCLEOTIDE SEQUENCE [LARGE SCALE GENOMIC DNA]</scope>
    <source>
        <strain evidence="3 4">UCD-48B</strain>
    </source>
</reference>
<organism evidence="3 4">
    <name type="scientific">Pseudoalteromonas lipolytica</name>
    <dbReference type="NCBI Taxonomy" id="570156"/>
    <lineage>
        <taxon>Bacteria</taxon>
        <taxon>Pseudomonadati</taxon>
        <taxon>Pseudomonadota</taxon>
        <taxon>Gammaproteobacteria</taxon>
        <taxon>Alteromonadales</taxon>
        <taxon>Pseudoalteromonadaceae</taxon>
        <taxon>Pseudoalteromonas</taxon>
    </lineage>
</organism>
<accession>A0A0P7EF05</accession>
<comment type="caution">
    <text evidence="1">Lacks conserved residue(s) required for the propagation of feature annotation.</text>
</comment>
<dbReference type="InterPro" id="IPR026026">
    <property type="entry name" value="HIT_Hint"/>
</dbReference>
<sequence length="134" mass="15304">MKNTDTSFSLAPELQRDCIELADWPLCKVLLMNDSQYPWFILVPRVADVKEIIDLSEELQITLLQESGKLSKLLQQVFSPDKLNVAALGNMVPQLHVHHIARFTTDPAWPAPIWGKLPTVPYSDEQIEQLRAHF</sequence>
<evidence type="ECO:0000259" key="2">
    <source>
        <dbReference type="PROSITE" id="PS51084"/>
    </source>
</evidence>
<dbReference type="Gene3D" id="3.30.428.10">
    <property type="entry name" value="HIT-like"/>
    <property type="match status" value="1"/>
</dbReference>
<proteinExistence type="predicted"/>
<dbReference type="AlphaFoldDB" id="A0A0P7EF05"/>
<dbReference type="InterPro" id="IPR011146">
    <property type="entry name" value="HIT-like"/>
</dbReference>
<dbReference type="PROSITE" id="PS51084">
    <property type="entry name" value="HIT_2"/>
    <property type="match status" value="1"/>
</dbReference>
<dbReference type="Proteomes" id="UP000050378">
    <property type="component" value="Unassembled WGS sequence"/>
</dbReference>
<dbReference type="SUPFAM" id="SSF54197">
    <property type="entry name" value="HIT-like"/>
    <property type="match status" value="1"/>
</dbReference>
<evidence type="ECO:0000313" key="4">
    <source>
        <dbReference type="Proteomes" id="UP000050378"/>
    </source>
</evidence>
<dbReference type="InterPro" id="IPR036265">
    <property type="entry name" value="HIT-like_sf"/>
</dbReference>
<gene>
    <name evidence="3" type="ORF">AOG27_08450</name>
</gene>
<dbReference type="GO" id="GO:0003824">
    <property type="term" value="F:catalytic activity"/>
    <property type="evidence" value="ECO:0007669"/>
    <property type="project" value="InterPro"/>
</dbReference>
<comment type="caution">
    <text evidence="3">The sequence shown here is derived from an EMBL/GenBank/DDBJ whole genome shotgun (WGS) entry which is preliminary data.</text>
</comment>
<evidence type="ECO:0000313" key="3">
    <source>
        <dbReference type="EMBL" id="KPM83675.1"/>
    </source>
</evidence>
<evidence type="ECO:0000256" key="1">
    <source>
        <dbReference type="PROSITE-ProRule" id="PRU00464"/>
    </source>
</evidence>
<dbReference type="OrthoDB" id="9799145at2"/>
<dbReference type="STRING" id="570156.AOG27_08450"/>
<dbReference type="EMBL" id="LJTC01000005">
    <property type="protein sequence ID" value="KPM83675.1"/>
    <property type="molecule type" value="Genomic_DNA"/>
</dbReference>
<dbReference type="Pfam" id="PF01230">
    <property type="entry name" value="HIT"/>
    <property type="match status" value="1"/>
</dbReference>